<keyword evidence="6" id="KW-1185">Reference proteome</keyword>
<dbReference type="InterPro" id="IPR001638">
    <property type="entry name" value="Solute-binding_3/MltF_N"/>
</dbReference>
<dbReference type="Gene3D" id="3.40.190.10">
    <property type="entry name" value="Periplasmic binding protein-like II"/>
    <property type="match status" value="2"/>
</dbReference>
<evidence type="ECO:0000256" key="2">
    <source>
        <dbReference type="ARBA" id="ARBA00022729"/>
    </source>
</evidence>
<evidence type="ECO:0000313" key="6">
    <source>
        <dbReference type="Proteomes" id="UP001528823"/>
    </source>
</evidence>
<feature type="chain" id="PRO_5045250354" evidence="3">
    <location>
        <begin position="18"/>
        <end position="247"/>
    </location>
</feature>
<evidence type="ECO:0000256" key="3">
    <source>
        <dbReference type="SAM" id="SignalP"/>
    </source>
</evidence>
<evidence type="ECO:0000313" key="5">
    <source>
        <dbReference type="EMBL" id="MDE1461338.1"/>
    </source>
</evidence>
<dbReference type="PANTHER" id="PTHR35936:SF25">
    <property type="entry name" value="ABC TRANSPORTER SUBSTRATE-BINDING PROTEIN"/>
    <property type="match status" value="1"/>
</dbReference>
<accession>A0ABT5U7C3</accession>
<comment type="caution">
    <text evidence="5">The sequence shown here is derived from an EMBL/GenBank/DDBJ whole genome shotgun (WGS) entry which is preliminary data.</text>
</comment>
<proteinExistence type="inferred from homology"/>
<evidence type="ECO:0000256" key="1">
    <source>
        <dbReference type="ARBA" id="ARBA00010333"/>
    </source>
</evidence>
<feature type="signal peptide" evidence="3">
    <location>
        <begin position="1"/>
        <end position="17"/>
    </location>
</feature>
<feature type="domain" description="Solute-binding protein family 3/N-terminal" evidence="4">
    <location>
        <begin position="29"/>
        <end position="237"/>
    </location>
</feature>
<sequence length="247" mass="28948">MYLLLGFLLLVSNFVYATNQLTVRLTNGEWLPYQSENLKHYGVASHIVTEAFRSVDVKVDYVFMPWKRAYIEAKEGRFDGSLIWSLDPDREKEFFFSDIIIHGRSVLFHLKSMPFDWKDYSDFVSVKVGGVIGYKYQFESNKDIKIERAYSEIAIFKMLLNRRVDILPSDLDAGYAILYSNFSEDEVKNVTHHPRPYNTTTYHLILSKKVKQNEKIIKLFNTGLKKLKASGKYDTYFENARRGLYKK</sequence>
<name>A0ABT5U7C3_9GAMM</name>
<gene>
    <name evidence="5" type="ORF">ORQ98_05095</name>
</gene>
<dbReference type="Pfam" id="PF00497">
    <property type="entry name" value="SBP_bac_3"/>
    <property type="match status" value="1"/>
</dbReference>
<dbReference type="PANTHER" id="PTHR35936">
    <property type="entry name" value="MEMBRANE-BOUND LYTIC MUREIN TRANSGLYCOSYLASE F"/>
    <property type="match status" value="1"/>
</dbReference>
<evidence type="ECO:0000259" key="4">
    <source>
        <dbReference type="Pfam" id="PF00497"/>
    </source>
</evidence>
<protein>
    <submittedName>
        <fullName evidence="5">Transporter substrate-binding domain-containing protein</fullName>
    </submittedName>
</protein>
<organism evidence="5 6">
    <name type="scientific">Spartinivicinus poritis</name>
    <dbReference type="NCBI Taxonomy" id="2994640"/>
    <lineage>
        <taxon>Bacteria</taxon>
        <taxon>Pseudomonadati</taxon>
        <taxon>Pseudomonadota</taxon>
        <taxon>Gammaproteobacteria</taxon>
        <taxon>Oceanospirillales</taxon>
        <taxon>Zooshikellaceae</taxon>
        <taxon>Spartinivicinus</taxon>
    </lineage>
</organism>
<dbReference type="EMBL" id="JAPMOU010000004">
    <property type="protein sequence ID" value="MDE1461338.1"/>
    <property type="molecule type" value="Genomic_DNA"/>
</dbReference>
<reference evidence="5 6" key="1">
    <citation type="submission" date="2022-11" db="EMBL/GenBank/DDBJ databases">
        <title>Spartinivicinus poritis sp. nov., isolated from scleractinian coral Porites lutea.</title>
        <authorList>
            <person name="Zhang G."/>
            <person name="Cai L."/>
            <person name="Wei Q."/>
        </authorList>
    </citation>
    <scope>NUCLEOTIDE SEQUENCE [LARGE SCALE GENOMIC DNA]</scope>
    <source>
        <strain evidence="5 6">A2-2</strain>
    </source>
</reference>
<keyword evidence="2 3" id="KW-0732">Signal</keyword>
<dbReference type="Proteomes" id="UP001528823">
    <property type="component" value="Unassembled WGS sequence"/>
</dbReference>
<dbReference type="SUPFAM" id="SSF53850">
    <property type="entry name" value="Periplasmic binding protein-like II"/>
    <property type="match status" value="1"/>
</dbReference>
<comment type="similarity">
    <text evidence="1">Belongs to the bacterial solute-binding protein 3 family.</text>
</comment>
<dbReference type="RefSeq" id="WP_274687702.1">
    <property type="nucleotide sequence ID" value="NZ_JAPMOU010000004.1"/>
</dbReference>